<reference evidence="7" key="1">
    <citation type="submission" date="2007-07" db="EMBL/GenBank/DDBJ databases">
        <title>PCAP assembly of the Caenorhabditis remanei genome.</title>
        <authorList>
            <consortium name="The Caenorhabditis remanei Sequencing Consortium"/>
            <person name="Wilson R.K."/>
        </authorList>
    </citation>
    <scope>NUCLEOTIDE SEQUENCE [LARGE SCALE GENOMIC DNA]</scope>
    <source>
        <strain evidence="7">PB4641</strain>
    </source>
</reference>
<keyword evidence="5 6" id="KW-0472">Membrane</keyword>
<feature type="transmembrane region" description="Helical" evidence="6">
    <location>
        <begin position="38"/>
        <end position="61"/>
    </location>
</feature>
<evidence type="ECO:0000313" key="7">
    <source>
        <dbReference type="EMBL" id="EFO97203.1"/>
    </source>
</evidence>
<keyword evidence="8" id="KW-1185">Reference proteome</keyword>
<dbReference type="GO" id="GO:0004888">
    <property type="term" value="F:transmembrane signaling receptor activity"/>
    <property type="evidence" value="ECO:0007669"/>
    <property type="project" value="InterPro"/>
</dbReference>
<dbReference type="Proteomes" id="UP000008281">
    <property type="component" value="Unassembled WGS sequence"/>
</dbReference>
<dbReference type="Pfam" id="PF02118">
    <property type="entry name" value="Srg"/>
    <property type="match status" value="1"/>
</dbReference>
<evidence type="ECO:0000256" key="3">
    <source>
        <dbReference type="ARBA" id="ARBA00022692"/>
    </source>
</evidence>
<dbReference type="InParanoid" id="E3NGR6"/>
<dbReference type="FunCoup" id="E3NGR6">
    <property type="interactions" value="8"/>
</dbReference>
<comment type="subcellular location">
    <subcellularLocation>
        <location evidence="1">Membrane</location>
        <topology evidence="1">Multi-pass membrane protein</topology>
    </subcellularLocation>
</comment>
<sequence length="289" mass="33486">MWLFVLALIYSIPSLILYFATVFVIIKYWKSLKSSFFVWYLLDFSMNLLTTCVTFITLKLSSVTCQTCFLSPIYTWLSSNLISNFLYCMMYHLSYVQYAITTIISINRMTIIWNHYLFEPLWRNYSFVLIFVIYFLPFISTGQLFESDCTFGKRLDDTFVLSCSLVRGSPCLSRGQVFFQPTSILFTPLIIFQIGCMVCSIICNATSLILVVRATKEIKAKMEINFLILIIVTTVVLFLGAAISFILSSYPTHLMYSFFHTYGLPLISDLFTIMHPWLMYVLSNPVRLT</sequence>
<dbReference type="PANTHER" id="PTHR31552:SF24">
    <property type="entry name" value="SERPENTINE RECEPTOR CLASS GAMMA"/>
    <property type="match status" value="1"/>
</dbReference>
<keyword evidence="4 6" id="KW-1133">Transmembrane helix</keyword>
<dbReference type="GO" id="GO:0016020">
    <property type="term" value="C:membrane"/>
    <property type="evidence" value="ECO:0007669"/>
    <property type="project" value="UniProtKB-SubCell"/>
</dbReference>
<dbReference type="PANTHER" id="PTHR31552">
    <property type="entry name" value="SERPENTINE RECEPTOR CLASS GAMMA"/>
    <property type="match status" value="1"/>
</dbReference>
<feature type="transmembrane region" description="Helical" evidence="6">
    <location>
        <begin position="224"/>
        <end position="250"/>
    </location>
</feature>
<gene>
    <name evidence="7" type="primary">Cre-srg-39</name>
    <name evidence="7" type="ORF">CRE_04331</name>
</gene>
<dbReference type="eggNOG" id="ENOG502R2FV">
    <property type="taxonomic scope" value="Eukaryota"/>
</dbReference>
<name>E3NGR6_CAERE</name>
<feature type="transmembrane region" description="Helical" evidence="6">
    <location>
        <begin position="125"/>
        <end position="145"/>
    </location>
</feature>
<dbReference type="GO" id="GO:0007606">
    <property type="term" value="P:sensory perception of chemical stimulus"/>
    <property type="evidence" value="ECO:0007669"/>
    <property type="project" value="UniProtKB-UniRule"/>
</dbReference>
<evidence type="ECO:0000256" key="5">
    <source>
        <dbReference type="ARBA" id="ARBA00023136"/>
    </source>
</evidence>
<comment type="similarity">
    <text evidence="2 6">Belongs to the nematode receptor-like protein srg family.</text>
</comment>
<organism evidence="8">
    <name type="scientific">Caenorhabditis remanei</name>
    <name type="common">Caenorhabditis vulgaris</name>
    <dbReference type="NCBI Taxonomy" id="31234"/>
    <lineage>
        <taxon>Eukaryota</taxon>
        <taxon>Metazoa</taxon>
        <taxon>Ecdysozoa</taxon>
        <taxon>Nematoda</taxon>
        <taxon>Chromadorea</taxon>
        <taxon>Rhabditida</taxon>
        <taxon>Rhabditina</taxon>
        <taxon>Rhabditomorpha</taxon>
        <taxon>Rhabditoidea</taxon>
        <taxon>Rhabditidae</taxon>
        <taxon>Peloderinae</taxon>
        <taxon>Caenorhabditis</taxon>
    </lineage>
</organism>
<evidence type="ECO:0000256" key="4">
    <source>
        <dbReference type="ARBA" id="ARBA00022989"/>
    </source>
</evidence>
<dbReference type="InterPro" id="IPR000609">
    <property type="entry name" value="7TM_GPCR_serpentine_rcpt_Srg"/>
</dbReference>
<keyword evidence="3 6" id="KW-0812">Transmembrane</keyword>
<evidence type="ECO:0000256" key="6">
    <source>
        <dbReference type="RuleBase" id="RU280813"/>
    </source>
</evidence>
<dbReference type="EMBL" id="DS268658">
    <property type="protein sequence ID" value="EFO97203.1"/>
    <property type="molecule type" value="Genomic_DNA"/>
</dbReference>
<accession>E3NGR6</accession>
<protein>
    <recommendedName>
        <fullName evidence="6">Serpentine receptor class gamma</fullName>
    </recommendedName>
</protein>
<dbReference type="OrthoDB" id="5842294at2759"/>
<dbReference type="HOGENOM" id="CLU_069704_1_1_1"/>
<evidence type="ECO:0000313" key="8">
    <source>
        <dbReference type="Proteomes" id="UP000008281"/>
    </source>
</evidence>
<feature type="transmembrane region" description="Helical" evidence="6">
    <location>
        <begin position="262"/>
        <end position="282"/>
    </location>
</feature>
<dbReference type="OMA" id="FTIMHPW"/>
<evidence type="ECO:0000256" key="1">
    <source>
        <dbReference type="ARBA" id="ARBA00004141"/>
    </source>
</evidence>
<proteinExistence type="inferred from homology"/>
<feature type="transmembrane region" description="Helical" evidence="6">
    <location>
        <begin position="190"/>
        <end position="212"/>
    </location>
</feature>
<feature type="transmembrane region" description="Helical" evidence="6">
    <location>
        <begin position="6"/>
        <end position="26"/>
    </location>
</feature>
<comment type="caution">
    <text evidence="6">Lacks conserved residue(s) required for the propagation of feature annotation.</text>
</comment>
<evidence type="ECO:0000256" key="2">
    <source>
        <dbReference type="ARBA" id="ARBA00005692"/>
    </source>
</evidence>
<dbReference type="AlphaFoldDB" id="E3NGR6"/>